<dbReference type="EMBL" id="JAAGWZ010000002">
    <property type="protein sequence ID" value="NEM91385.1"/>
    <property type="molecule type" value="Genomic_DNA"/>
</dbReference>
<gene>
    <name evidence="2" type="ORF">G3T37_08440</name>
</gene>
<dbReference type="AlphaFoldDB" id="A0A7C9PN63"/>
<sequence>MNGLPHDYGVVDGARGTVSAEKNGAPYQYKVAAGDRLNEIAHRFGYLNGDAIEKLNVKSTKYGTYIYVGQLLYLQNPK</sequence>
<dbReference type="PROSITE" id="PS51782">
    <property type="entry name" value="LYSM"/>
    <property type="match status" value="1"/>
</dbReference>
<keyword evidence="3" id="KW-1185">Reference proteome</keyword>
<name>A0A7C9PN63_9MICO</name>
<dbReference type="Proteomes" id="UP000479756">
    <property type="component" value="Unassembled WGS sequence"/>
</dbReference>
<dbReference type="RefSeq" id="WP_163473063.1">
    <property type="nucleotide sequence ID" value="NZ_JAAGWZ010000002.1"/>
</dbReference>
<feature type="domain" description="LysM" evidence="1">
    <location>
        <begin position="27"/>
        <end position="74"/>
    </location>
</feature>
<evidence type="ECO:0000259" key="1">
    <source>
        <dbReference type="PROSITE" id="PS51782"/>
    </source>
</evidence>
<dbReference type="CDD" id="cd00118">
    <property type="entry name" value="LysM"/>
    <property type="match status" value="1"/>
</dbReference>
<organism evidence="2 3">
    <name type="scientific">Galbitalea soli</name>
    <dbReference type="NCBI Taxonomy" id="1268042"/>
    <lineage>
        <taxon>Bacteria</taxon>
        <taxon>Bacillati</taxon>
        <taxon>Actinomycetota</taxon>
        <taxon>Actinomycetes</taxon>
        <taxon>Micrococcales</taxon>
        <taxon>Microbacteriaceae</taxon>
        <taxon>Galbitalea</taxon>
    </lineage>
</organism>
<protein>
    <recommendedName>
        <fullName evidence="1">LysM domain-containing protein</fullName>
    </recommendedName>
</protein>
<dbReference type="InterPro" id="IPR036779">
    <property type="entry name" value="LysM_dom_sf"/>
</dbReference>
<dbReference type="Gene3D" id="3.10.350.10">
    <property type="entry name" value="LysM domain"/>
    <property type="match status" value="1"/>
</dbReference>
<proteinExistence type="predicted"/>
<reference evidence="2 3" key="1">
    <citation type="journal article" date="2014" name="Int. J. Syst. Evol. Microbiol.">
        <title>Description of Galbitalea soli gen. nov., sp. nov., and Frondihabitans sucicola sp. nov.</title>
        <authorList>
            <person name="Kim S.J."/>
            <person name="Lim J.M."/>
            <person name="Ahn J.H."/>
            <person name="Weon H.Y."/>
            <person name="Hamada M."/>
            <person name="Suzuki K."/>
            <person name="Ahn T.Y."/>
            <person name="Kwon S.W."/>
        </authorList>
    </citation>
    <scope>NUCLEOTIDE SEQUENCE [LARGE SCALE GENOMIC DNA]</scope>
    <source>
        <strain evidence="2 3">NBRC 108727</strain>
    </source>
</reference>
<evidence type="ECO:0000313" key="2">
    <source>
        <dbReference type="EMBL" id="NEM91385.1"/>
    </source>
</evidence>
<accession>A0A7C9PN63</accession>
<dbReference type="InterPro" id="IPR018392">
    <property type="entry name" value="LysM"/>
</dbReference>
<evidence type="ECO:0000313" key="3">
    <source>
        <dbReference type="Proteomes" id="UP000479756"/>
    </source>
</evidence>
<comment type="caution">
    <text evidence="2">The sequence shown here is derived from an EMBL/GenBank/DDBJ whole genome shotgun (WGS) entry which is preliminary data.</text>
</comment>